<keyword evidence="4" id="KW-1185">Reference proteome</keyword>
<sequence>MKLEKQNMSLRHRIFLLLLAVGLASFIIAGAVSLAGMYAIRENIDKTGALLADNTASFTENFAEMQVKRRLSADAAATAKLIRHEMKTTMDDARYIAELMSKMLKHPEFYHPRRLLDPHTDVIPSGKAYVNFSRELVRQYGAGAYASEIALASNIADDLELLPEWYTAAFAGSVHGYLIAMDVTPDKSAKQFSPAFLESYDPRKMGWYKLAAEGNKPAFTGIYTDTNGTRCLTCVAPYYDAAGLAGVAGVDCNPEVLFRLTDNADTVDKLDQDQDITKAEQSRFLLDNATGSVIFSTFTDGPLAVPQSVSDLRQSPEKSIARAASAMVAGQKDVMLVTVGGEDYYLAFAPVDKPGWSYGILNNKRAVVYPAAYARDNVLSQMEGFADMLHSSFRSSLRWALLIFLLMLVPLFFVSSEVARRFVTPILTLVDGVKRIAQGNLDEKVDVRRTDELALLADSVNDMAGDLKKHIETLSKVTAEKERIATELSVATDIQEGMLPRNFGEIAQNKGFDLFATMAAAKEVGGDFYDFYMLDDRRLVITIADVSGKGVPAALFMVIAKTILKNSALSAGEEETFADVIRRANQQLCENNEEMLFVTVFFGVLDIRTGDFTYVNCGHNPPLLRQGTDGAFTYLRPAKKNLMMGVEEDLRFTQERLQMSPGSLLFCYTDGVTEAMNEAGEVYSEGQLQADLTGIPSGNGVPVADVLAALRKDITAHAGGAEQSDDITMLAIRYTG</sequence>
<evidence type="ECO:0000313" key="3">
    <source>
        <dbReference type="EMBL" id="SDC71051.1"/>
    </source>
</evidence>
<evidence type="ECO:0000259" key="2">
    <source>
        <dbReference type="PROSITE" id="PS50885"/>
    </source>
</evidence>
<dbReference type="PANTHER" id="PTHR43156:SF2">
    <property type="entry name" value="STAGE II SPORULATION PROTEIN E"/>
    <property type="match status" value="1"/>
</dbReference>
<dbReference type="Gene3D" id="6.10.340.10">
    <property type="match status" value="1"/>
</dbReference>
<dbReference type="AlphaFoldDB" id="A0A1G6NTV7"/>
<dbReference type="GO" id="GO:0016791">
    <property type="term" value="F:phosphatase activity"/>
    <property type="evidence" value="ECO:0007669"/>
    <property type="project" value="TreeGrafter"/>
</dbReference>
<accession>A0A1G6NTV7</accession>
<dbReference type="SMART" id="SM00331">
    <property type="entry name" value="PP2C_SIG"/>
    <property type="match status" value="1"/>
</dbReference>
<name>A0A1G6NTV7_9FIRM</name>
<keyword evidence="1" id="KW-0378">Hydrolase</keyword>
<dbReference type="SUPFAM" id="SSF158472">
    <property type="entry name" value="HAMP domain-like"/>
    <property type="match status" value="1"/>
</dbReference>
<dbReference type="RefSeq" id="WP_093731025.1">
    <property type="nucleotide sequence ID" value="NZ_FMYW01000016.1"/>
</dbReference>
<evidence type="ECO:0000313" key="4">
    <source>
        <dbReference type="Proteomes" id="UP000198943"/>
    </source>
</evidence>
<dbReference type="Gene3D" id="3.60.40.10">
    <property type="entry name" value="PPM-type phosphatase domain"/>
    <property type="match status" value="1"/>
</dbReference>
<dbReference type="PANTHER" id="PTHR43156">
    <property type="entry name" value="STAGE II SPORULATION PROTEIN E-RELATED"/>
    <property type="match status" value="1"/>
</dbReference>
<dbReference type="InterPro" id="IPR036457">
    <property type="entry name" value="PPM-type-like_dom_sf"/>
</dbReference>
<dbReference type="InterPro" id="IPR001932">
    <property type="entry name" value="PPM-type_phosphatase-like_dom"/>
</dbReference>
<dbReference type="GO" id="GO:0007165">
    <property type="term" value="P:signal transduction"/>
    <property type="evidence" value="ECO:0007669"/>
    <property type="project" value="InterPro"/>
</dbReference>
<dbReference type="PROSITE" id="PS50885">
    <property type="entry name" value="HAMP"/>
    <property type="match status" value="1"/>
</dbReference>
<dbReference type="SUPFAM" id="SSF81606">
    <property type="entry name" value="PP2C-like"/>
    <property type="match status" value="1"/>
</dbReference>
<dbReference type="Pfam" id="PF07228">
    <property type="entry name" value="SpoIIE"/>
    <property type="match status" value="1"/>
</dbReference>
<dbReference type="InterPro" id="IPR052016">
    <property type="entry name" value="Bact_Sigma-Reg"/>
</dbReference>
<dbReference type="SMART" id="SM00304">
    <property type="entry name" value="HAMP"/>
    <property type="match status" value="1"/>
</dbReference>
<feature type="domain" description="HAMP" evidence="2">
    <location>
        <begin position="420"/>
        <end position="472"/>
    </location>
</feature>
<dbReference type="EMBL" id="FMYW01000016">
    <property type="protein sequence ID" value="SDC71051.1"/>
    <property type="molecule type" value="Genomic_DNA"/>
</dbReference>
<dbReference type="Pfam" id="PF00672">
    <property type="entry name" value="HAMP"/>
    <property type="match status" value="1"/>
</dbReference>
<reference evidence="4" key="1">
    <citation type="submission" date="2016-10" db="EMBL/GenBank/DDBJ databases">
        <authorList>
            <person name="Varghese N."/>
            <person name="Submissions S."/>
        </authorList>
    </citation>
    <scope>NUCLEOTIDE SEQUENCE [LARGE SCALE GENOMIC DNA]</scope>
    <source>
        <strain evidence="4">DSM 11005</strain>
    </source>
</reference>
<evidence type="ECO:0000256" key="1">
    <source>
        <dbReference type="ARBA" id="ARBA00022801"/>
    </source>
</evidence>
<dbReference type="OrthoDB" id="311592at2"/>
<organism evidence="3 4">
    <name type="scientific">Succiniclasticum ruminis</name>
    <dbReference type="NCBI Taxonomy" id="40841"/>
    <lineage>
        <taxon>Bacteria</taxon>
        <taxon>Bacillati</taxon>
        <taxon>Bacillota</taxon>
        <taxon>Negativicutes</taxon>
        <taxon>Acidaminococcales</taxon>
        <taxon>Acidaminococcaceae</taxon>
        <taxon>Succiniclasticum</taxon>
    </lineage>
</organism>
<dbReference type="GO" id="GO:0016020">
    <property type="term" value="C:membrane"/>
    <property type="evidence" value="ECO:0007669"/>
    <property type="project" value="InterPro"/>
</dbReference>
<dbReference type="Proteomes" id="UP000198943">
    <property type="component" value="Unassembled WGS sequence"/>
</dbReference>
<gene>
    <name evidence="3" type="ORF">SAMN04487864_11614</name>
</gene>
<dbReference type="CDD" id="cd06225">
    <property type="entry name" value="HAMP"/>
    <property type="match status" value="1"/>
</dbReference>
<dbReference type="Gene3D" id="3.30.450.20">
    <property type="entry name" value="PAS domain"/>
    <property type="match status" value="1"/>
</dbReference>
<proteinExistence type="predicted"/>
<dbReference type="InterPro" id="IPR003660">
    <property type="entry name" value="HAMP_dom"/>
</dbReference>
<protein>
    <submittedName>
        <fullName evidence="3">Sigma-B regulation protein RsbU (Phosphoserine phosphatase)</fullName>
    </submittedName>
</protein>